<evidence type="ECO:0000313" key="2">
    <source>
        <dbReference type="EMBL" id="NNU14787.1"/>
    </source>
</evidence>
<sequence>MRRGPEITEEQDEILDWLDDGFSRTENVTLTFRLADYSFAQAVTATHDGFLVTPPFPDGMPDFGYFVSVHELREELCRSTVREVEDGPQDSHSDAQNRFEIAYAVGGQLIPWAIAAGLAFLITRWLERQDFPLPEWIAEDLFVWVMLPMLLALFGLAQLIAKPIREALTNKKIARDDLEFRTKSILSQGRTRSFTARQYDTIADAVFDRNFRVSHALERLDSPRKPTSSGGLLPSRKKGYPRVFGPFSHTLRAVMAPNAPSLLAPREKFEGGGLMAQLLWLGALAALLLLFPMETADEEESLGENLRYIALVVGSCIPPMLIAGPGLLARRAIQRRRKAKIAARHARLVAAANLVLNGESPVGHRFGPSLRWLERMRAFV</sequence>
<keyword evidence="1" id="KW-1133">Transmembrane helix</keyword>
<dbReference type="EMBL" id="JABFCX010000001">
    <property type="protein sequence ID" value="NNU14787.1"/>
    <property type="molecule type" value="Genomic_DNA"/>
</dbReference>
<proteinExistence type="predicted"/>
<name>A0A7Y3RK04_9PROT</name>
<comment type="caution">
    <text evidence="2">The sequence shown here is derived from an EMBL/GenBank/DDBJ whole genome shotgun (WGS) entry which is preliminary data.</text>
</comment>
<keyword evidence="1" id="KW-0812">Transmembrane</keyword>
<feature type="transmembrane region" description="Helical" evidence="1">
    <location>
        <begin position="142"/>
        <end position="161"/>
    </location>
</feature>
<feature type="transmembrane region" description="Helical" evidence="1">
    <location>
        <begin position="274"/>
        <end position="293"/>
    </location>
</feature>
<keyword evidence="3" id="KW-1185">Reference proteome</keyword>
<protein>
    <submittedName>
        <fullName evidence="2">Uncharacterized protein</fullName>
    </submittedName>
</protein>
<dbReference type="Proteomes" id="UP000536835">
    <property type="component" value="Unassembled WGS sequence"/>
</dbReference>
<feature type="transmembrane region" description="Helical" evidence="1">
    <location>
        <begin position="305"/>
        <end position="328"/>
    </location>
</feature>
<dbReference type="RefSeq" id="WP_173195714.1">
    <property type="nucleotide sequence ID" value="NZ_JABFCX010000001.1"/>
</dbReference>
<organism evidence="2 3">
    <name type="scientific">Parvularcula mediterranea</name>
    <dbReference type="NCBI Taxonomy" id="2732508"/>
    <lineage>
        <taxon>Bacteria</taxon>
        <taxon>Pseudomonadati</taxon>
        <taxon>Pseudomonadota</taxon>
        <taxon>Alphaproteobacteria</taxon>
        <taxon>Parvularculales</taxon>
        <taxon>Parvularculaceae</taxon>
        <taxon>Parvularcula</taxon>
    </lineage>
</organism>
<evidence type="ECO:0000313" key="3">
    <source>
        <dbReference type="Proteomes" id="UP000536835"/>
    </source>
</evidence>
<accession>A0A7Y3RK04</accession>
<feature type="transmembrane region" description="Helical" evidence="1">
    <location>
        <begin position="101"/>
        <end position="122"/>
    </location>
</feature>
<dbReference type="AlphaFoldDB" id="A0A7Y3RK04"/>
<reference evidence="2 3" key="1">
    <citation type="submission" date="2020-05" db="EMBL/GenBank/DDBJ databases">
        <title>Parvularcula mediterraneae sp. nov., isolated from polypropylene straw from shallow seawater of the seashore of Laganas in Zakynthos island, Greece.</title>
        <authorList>
            <person name="Szabo I."/>
            <person name="Al-Omari J."/>
            <person name="Rado J."/>
            <person name="Szerdahelyi G.S."/>
        </authorList>
    </citation>
    <scope>NUCLEOTIDE SEQUENCE [LARGE SCALE GENOMIC DNA]</scope>
    <source>
        <strain evidence="2 3">ZS-1/3</strain>
    </source>
</reference>
<evidence type="ECO:0000256" key="1">
    <source>
        <dbReference type="SAM" id="Phobius"/>
    </source>
</evidence>
<gene>
    <name evidence="2" type="ORF">HK107_00435</name>
</gene>
<keyword evidence="1" id="KW-0472">Membrane</keyword>